<proteinExistence type="predicted"/>
<evidence type="ECO:0000313" key="2">
    <source>
        <dbReference type="Proteomes" id="UP000232488"/>
    </source>
</evidence>
<dbReference type="RefSeq" id="YP_009507571.1">
    <property type="nucleotide sequence ID" value="NC_038553.1"/>
</dbReference>
<dbReference type="EMBL" id="KX008963">
    <property type="protein sequence ID" value="AOM63505.1"/>
    <property type="molecule type" value="Genomic_DNA"/>
</dbReference>
<dbReference type="Proteomes" id="UP000232488">
    <property type="component" value="Segment"/>
</dbReference>
<protein>
    <submittedName>
        <fullName evidence="1">Uncharacterized protein</fullName>
    </submittedName>
</protein>
<dbReference type="KEGG" id="vg:37618555"/>
<dbReference type="GeneID" id="37618555"/>
<organismHost>
    <name type="scientific">Heterosigma akashiwo</name>
    <name type="common">Chromophytic alga</name>
    <name type="synonym">Heterosigma carterae</name>
    <dbReference type="NCBI Taxonomy" id="2829"/>
</organismHost>
<evidence type="ECO:0000313" key="1">
    <source>
        <dbReference type="EMBL" id="AOM63505.1"/>
    </source>
</evidence>
<name>A0A1C9C5E4_HAV01</name>
<keyword evidence="2" id="KW-1185">Reference proteome</keyword>
<gene>
    <name evidence="1" type="primary">HaV53_ORF174</name>
</gene>
<accession>A0A1C9C5E4</accession>
<organism evidence="1 2">
    <name type="scientific">Heterosigma akashiwo virus 01</name>
    <name type="common">HaV01</name>
    <dbReference type="NCBI Taxonomy" id="97195"/>
    <lineage>
        <taxon>Viruses</taxon>
        <taxon>Varidnaviria</taxon>
        <taxon>Bamfordvirae</taxon>
        <taxon>Nucleocytoviricota</taxon>
        <taxon>Megaviricetes</taxon>
        <taxon>Algavirales</taxon>
        <taxon>Phycodnaviridae</taxon>
        <taxon>Raphidovirus</taxon>
        <taxon>Raphidovirus japonicum</taxon>
    </lineage>
</organism>
<reference evidence="1 2" key="1">
    <citation type="submission" date="2016-03" db="EMBL/GenBank/DDBJ databases">
        <title>Genome sequences of a Phycodnavirus, Heterosigma akashiwo virus strain 53.</title>
        <authorList>
            <person name="Ueki S."/>
            <person name="Ogura Y."/>
            <person name="Hayashi T."/>
        </authorList>
    </citation>
    <scope>NUCLEOTIDE SEQUENCE [LARGE SCALE GENOMIC DNA]</scope>
    <source>
        <strain evidence="1">HaV53</strain>
    </source>
</reference>
<sequence length="714" mass="77045">MSSFDIVDLVPPPIIIDSDTPIFSGLRISASDDMHAVRIEGDMNVSGNVNFGESLNVSDHFYCYNASMMNASFMVDVNVCGTMSSTNACCFDLTVDNNFSVSESIEAYKACFTYVTIDDELNVSELLTCYNACFTDLSVDDELSTSMLYAVNACVTDINVSDHITAYLVKTNNLVVINDIDVNGCITCVNACLTHGTFTGNVNVDTNLKSGYGTFLNNVSMEGNLYVSNRVNALSAEIGDVSISNDLEVTNWVKAVNASFTDITVLDNILVEDSIFSQNASFINITAETITATNTCCVDLLITDDIVIADYLSVDSISFNTGLVNVMNISTANIYDCNFTNFQIIEGDLNVCGVLRAVNASFNNLEVFQNYDVENLNACNTVTGVNASFYNINASQIVTVDNYIYLNGSMNTSFTIQSKDLLSINMSSVNACLTDVTVLDEVNVCGILTCVQACFTGVGVERNLNVSETFMAYNASFIESVVINKDLNVSEHVEATSMYLDTLTVSDTLSVSDTLISLYINASEQLSSYNACFNFVSVNNYLSSSEITASHIEAITASYTYVTTEQTVSGRHMYALNACFSDITITDDMTVQDTITCFNCTSTNRMTTMNASVIQDITARNQTITGVIEAPYGSFVNVSLTNDLIVEDVCAAKNINVSTLNAVNCTVSGDTALQGSILCRGLSNTIPTEWGTLYIGNGTLNGVSASIVGFIPPP</sequence>